<evidence type="ECO:0000313" key="1">
    <source>
        <dbReference type="EMBL" id="MQM01019.1"/>
    </source>
</evidence>
<dbReference type="Proteomes" id="UP000652761">
    <property type="component" value="Unassembled WGS sequence"/>
</dbReference>
<dbReference type="EMBL" id="NMUH01002605">
    <property type="protein sequence ID" value="MQM01019.1"/>
    <property type="molecule type" value="Genomic_DNA"/>
</dbReference>
<organism evidence="1 2">
    <name type="scientific">Colocasia esculenta</name>
    <name type="common">Wild taro</name>
    <name type="synonym">Arum esculentum</name>
    <dbReference type="NCBI Taxonomy" id="4460"/>
    <lineage>
        <taxon>Eukaryota</taxon>
        <taxon>Viridiplantae</taxon>
        <taxon>Streptophyta</taxon>
        <taxon>Embryophyta</taxon>
        <taxon>Tracheophyta</taxon>
        <taxon>Spermatophyta</taxon>
        <taxon>Magnoliopsida</taxon>
        <taxon>Liliopsida</taxon>
        <taxon>Araceae</taxon>
        <taxon>Aroideae</taxon>
        <taxon>Colocasieae</taxon>
        <taxon>Colocasia</taxon>
    </lineage>
</organism>
<evidence type="ECO:0000313" key="2">
    <source>
        <dbReference type="Proteomes" id="UP000652761"/>
    </source>
</evidence>
<dbReference type="AlphaFoldDB" id="A0A843VW26"/>
<comment type="caution">
    <text evidence="1">The sequence shown here is derived from an EMBL/GenBank/DDBJ whole genome shotgun (WGS) entry which is preliminary data.</text>
</comment>
<protein>
    <submittedName>
        <fullName evidence="1">Uncharacterized protein</fullName>
    </submittedName>
</protein>
<accession>A0A843VW26</accession>
<keyword evidence="2" id="KW-1185">Reference proteome</keyword>
<reference evidence="1" key="1">
    <citation type="submission" date="2017-07" db="EMBL/GenBank/DDBJ databases">
        <title>Taro Niue Genome Assembly and Annotation.</title>
        <authorList>
            <person name="Atibalentja N."/>
            <person name="Keating K."/>
            <person name="Fields C.J."/>
        </authorList>
    </citation>
    <scope>NUCLEOTIDE SEQUENCE</scope>
    <source>
        <strain evidence="1">Niue_2</strain>
        <tissue evidence="1">Leaf</tissue>
    </source>
</reference>
<sequence length="209" mass="24334">MLRSERPLNIPLTVDFASFKVDSPVLLPKLHSLVFDSDTGSHALDMFARQMGRLSAKQGRLPSFLRFLHRASFKKSTYFRFILDKDQYEEFLEEQRQLYIQKISPAMGSSFSVAPGVFRQSFEDMEIKTWTISDKTYLYNVGHKIQDIKIFLWRVLKDKRLKIRSFLADLSNVDTRSSQVDTRPSFQQISLPDWDSRSTLDQVRSTHSG</sequence>
<proteinExistence type="predicted"/>
<gene>
    <name evidence="1" type="ORF">Taro_033771</name>
</gene>
<name>A0A843VW26_COLES</name>